<dbReference type="RefSeq" id="WP_136337343.1">
    <property type="nucleotide sequence ID" value="NZ_SSMD01000001.1"/>
</dbReference>
<dbReference type="OrthoDB" id="7689275at2"/>
<accession>A0A4S3MC40</accession>
<evidence type="ECO:0000313" key="2">
    <source>
        <dbReference type="EMBL" id="THD76399.1"/>
    </source>
</evidence>
<organism evidence="2 3">
    <name type="scientific">Thalassobius vesicularis</name>
    <dbReference type="NCBI Taxonomy" id="1294297"/>
    <lineage>
        <taxon>Bacteria</taxon>
        <taxon>Pseudomonadati</taxon>
        <taxon>Pseudomonadota</taxon>
        <taxon>Alphaproteobacteria</taxon>
        <taxon>Rhodobacterales</taxon>
        <taxon>Roseobacteraceae</taxon>
        <taxon>Thalassovita</taxon>
    </lineage>
</organism>
<evidence type="ECO:0000259" key="1">
    <source>
        <dbReference type="Pfam" id="PF20056"/>
    </source>
</evidence>
<dbReference type="AlphaFoldDB" id="A0A4S3MC40"/>
<feature type="domain" description="DUF6455" evidence="1">
    <location>
        <begin position="1"/>
        <end position="83"/>
    </location>
</feature>
<dbReference type="Proteomes" id="UP000306113">
    <property type="component" value="Unassembled WGS sequence"/>
</dbReference>
<dbReference type="EMBL" id="SSMD01000001">
    <property type="protein sequence ID" value="THD76399.1"/>
    <property type="molecule type" value="Genomic_DNA"/>
</dbReference>
<name>A0A4S3MC40_9RHOB</name>
<keyword evidence="3" id="KW-1185">Reference proteome</keyword>
<dbReference type="InterPro" id="IPR045601">
    <property type="entry name" value="DUF6455"/>
</dbReference>
<evidence type="ECO:0000313" key="3">
    <source>
        <dbReference type="Proteomes" id="UP000306113"/>
    </source>
</evidence>
<reference evidence="2 3" key="1">
    <citation type="submission" date="2019-04" db="EMBL/GenBank/DDBJ databases">
        <title>Draft genome sequence of Youngimonas vesicularis.</title>
        <authorList>
            <person name="Hameed A."/>
        </authorList>
    </citation>
    <scope>NUCLEOTIDE SEQUENCE [LARGE SCALE GENOMIC DNA]</scope>
    <source>
        <strain evidence="2 3">CC-AMW-E</strain>
    </source>
</reference>
<protein>
    <recommendedName>
        <fullName evidence="1">DUF6455 domain-containing protein</fullName>
    </recommendedName>
</protein>
<sequence length="91" mass="10158">MKPLGETKRHYWLAQKMAKATGADLVAAHEAGDLPQEEWAELVQNCRTCDWTEGCDRWLKEHPEAETVPETCANCGRLTELQAEASEGMQG</sequence>
<dbReference type="Pfam" id="PF20056">
    <property type="entry name" value="DUF6455"/>
    <property type="match status" value="1"/>
</dbReference>
<proteinExistence type="predicted"/>
<gene>
    <name evidence="2" type="ORF">E7681_00740</name>
</gene>
<comment type="caution">
    <text evidence="2">The sequence shown here is derived from an EMBL/GenBank/DDBJ whole genome shotgun (WGS) entry which is preliminary data.</text>
</comment>